<dbReference type="Pfam" id="PF18175">
    <property type="entry name" value="HU-CCDC81_bac_2"/>
    <property type="match status" value="1"/>
</dbReference>
<feature type="domain" description="CCDC81-like prokaryotic HU" evidence="3">
    <location>
        <begin position="6"/>
        <end position="55"/>
    </location>
</feature>
<accession>A0A9D9HC23</accession>
<evidence type="ECO:0000256" key="1">
    <source>
        <dbReference type="SAM" id="MobiDB-lite"/>
    </source>
</evidence>
<reference evidence="5" key="2">
    <citation type="journal article" date="2021" name="PeerJ">
        <title>Extensive microbial diversity within the chicken gut microbiome revealed by metagenomics and culture.</title>
        <authorList>
            <person name="Gilroy R."/>
            <person name="Ravi A."/>
            <person name="Getino M."/>
            <person name="Pursley I."/>
            <person name="Horton D.L."/>
            <person name="Alikhan N.F."/>
            <person name="Baker D."/>
            <person name="Gharbi K."/>
            <person name="Hall N."/>
            <person name="Watson M."/>
            <person name="Adriaenssens E.M."/>
            <person name="Foster-Nyarko E."/>
            <person name="Jarju S."/>
            <person name="Secka A."/>
            <person name="Antonio M."/>
            <person name="Oren A."/>
            <person name="Chaudhuri R.R."/>
            <person name="La Ragione R."/>
            <person name="Hildebrand F."/>
            <person name="Pallen M.J."/>
        </authorList>
    </citation>
    <scope>NUCLEOTIDE SEQUENCE</scope>
    <source>
        <strain evidence="5">20514</strain>
    </source>
</reference>
<evidence type="ECO:0000256" key="2">
    <source>
        <dbReference type="SAM" id="Phobius"/>
    </source>
</evidence>
<keyword evidence="2" id="KW-0472">Membrane</keyword>
<sequence>MDIDLLSKMVKELILDRDRVVLPGLGTFTAEMMPATFSDKGFTINPPYRRLYFRSKAEDDTVLAEFYSSSNGVSLEVAERILADFLTELKQILREKKTVIFPGLGRLRATRENNFFFVPDEDLDIYPEGFGLAPISLKTHQETREELTAAVSELRSIMDGDESQSPVEPVPSGPDLPSESSTPSEPDTLSEPDTSAEPDAPVGPDAIAAPDTTAGQMEPSALPEPAEGLPRQDGQPDLTSGIPADGDGQKAGKTGTRTRLAVKIAAGVISALVILVLLYIILNHIFPGIFDGILYSREQLEILDYTAG</sequence>
<protein>
    <recommendedName>
        <fullName evidence="7">CCDC81-like prokaryotic HU domain-containing protein</fullName>
    </recommendedName>
</protein>
<feature type="transmembrane region" description="Helical" evidence="2">
    <location>
        <begin position="260"/>
        <end position="282"/>
    </location>
</feature>
<organism evidence="5 6">
    <name type="scientific">Candidatus Cryptobacteroides merdigallinarum</name>
    <dbReference type="NCBI Taxonomy" id="2840770"/>
    <lineage>
        <taxon>Bacteria</taxon>
        <taxon>Pseudomonadati</taxon>
        <taxon>Bacteroidota</taxon>
        <taxon>Bacteroidia</taxon>
        <taxon>Bacteroidales</taxon>
        <taxon>Candidatus Cryptobacteroides</taxon>
    </lineage>
</organism>
<reference evidence="5" key="1">
    <citation type="submission" date="2020-10" db="EMBL/GenBank/DDBJ databases">
        <authorList>
            <person name="Gilroy R."/>
        </authorList>
    </citation>
    <scope>NUCLEOTIDE SEQUENCE</scope>
    <source>
        <strain evidence="5">20514</strain>
    </source>
</reference>
<keyword evidence="2" id="KW-0812">Transmembrane</keyword>
<gene>
    <name evidence="5" type="ORF">IAC29_05510</name>
</gene>
<feature type="domain" description="CCDC81-like prokaryotic HU" evidence="4">
    <location>
        <begin position="63"/>
        <end position="123"/>
    </location>
</feature>
<comment type="caution">
    <text evidence="5">The sequence shown here is derived from an EMBL/GenBank/DDBJ whole genome shotgun (WGS) entry which is preliminary data.</text>
</comment>
<evidence type="ECO:0000259" key="3">
    <source>
        <dbReference type="Pfam" id="PF18174"/>
    </source>
</evidence>
<name>A0A9D9HC23_9BACT</name>
<dbReference type="AlphaFoldDB" id="A0A9D9HC23"/>
<proteinExistence type="predicted"/>
<evidence type="ECO:0000313" key="6">
    <source>
        <dbReference type="Proteomes" id="UP000810252"/>
    </source>
</evidence>
<feature type="compositionally biased region" description="Low complexity" evidence="1">
    <location>
        <begin position="175"/>
        <end position="187"/>
    </location>
</feature>
<evidence type="ECO:0000313" key="5">
    <source>
        <dbReference type="EMBL" id="MBO8448710.1"/>
    </source>
</evidence>
<dbReference type="InterPro" id="IPR040495">
    <property type="entry name" value="HU-CCDC81_bac_1"/>
</dbReference>
<dbReference type="InterPro" id="IPR041268">
    <property type="entry name" value="HU-CCDC81_bac_2"/>
</dbReference>
<feature type="region of interest" description="Disordered" evidence="1">
    <location>
        <begin position="159"/>
        <end position="253"/>
    </location>
</feature>
<dbReference type="Proteomes" id="UP000810252">
    <property type="component" value="Unassembled WGS sequence"/>
</dbReference>
<evidence type="ECO:0008006" key="7">
    <source>
        <dbReference type="Google" id="ProtNLM"/>
    </source>
</evidence>
<dbReference type="EMBL" id="JADIMQ010000079">
    <property type="protein sequence ID" value="MBO8448710.1"/>
    <property type="molecule type" value="Genomic_DNA"/>
</dbReference>
<dbReference type="Pfam" id="PF18174">
    <property type="entry name" value="HU-CCDC81_bac_1"/>
    <property type="match status" value="1"/>
</dbReference>
<evidence type="ECO:0000259" key="4">
    <source>
        <dbReference type="Pfam" id="PF18175"/>
    </source>
</evidence>
<keyword evidence="2" id="KW-1133">Transmembrane helix</keyword>